<feature type="transmembrane region" description="Helical" evidence="7">
    <location>
        <begin position="421"/>
        <end position="444"/>
    </location>
</feature>
<dbReference type="AlphaFoldDB" id="A0A261XWH1"/>
<evidence type="ECO:0000256" key="3">
    <source>
        <dbReference type="ARBA" id="ARBA00022692"/>
    </source>
</evidence>
<keyword evidence="3 7" id="KW-0812">Transmembrane</keyword>
<dbReference type="GO" id="GO:0016020">
    <property type="term" value="C:membrane"/>
    <property type="evidence" value="ECO:0007669"/>
    <property type="project" value="UniProtKB-SubCell"/>
</dbReference>
<dbReference type="PANTHER" id="PTHR43341">
    <property type="entry name" value="AMINO ACID PERMEASE"/>
    <property type="match status" value="1"/>
</dbReference>
<evidence type="ECO:0000256" key="5">
    <source>
        <dbReference type="ARBA" id="ARBA00022989"/>
    </source>
</evidence>
<dbReference type="InterPro" id="IPR004841">
    <property type="entry name" value="AA-permease/SLC12A_dom"/>
</dbReference>
<dbReference type="GO" id="GO:0015171">
    <property type="term" value="F:amino acid transmembrane transporter activity"/>
    <property type="evidence" value="ECO:0007669"/>
    <property type="project" value="TreeGrafter"/>
</dbReference>
<keyword evidence="2" id="KW-0813">Transport</keyword>
<dbReference type="PROSITE" id="PS00218">
    <property type="entry name" value="AMINO_ACID_PERMEASE_1"/>
    <property type="match status" value="1"/>
</dbReference>
<evidence type="ECO:0000256" key="1">
    <source>
        <dbReference type="ARBA" id="ARBA00004141"/>
    </source>
</evidence>
<accession>A0A261XWH1</accession>
<name>A0A261XWH1_9FUNG</name>
<feature type="domain" description="Amino acid permease/ SLC12A" evidence="8">
    <location>
        <begin position="53"/>
        <end position="525"/>
    </location>
</feature>
<feature type="transmembrane region" description="Helical" evidence="7">
    <location>
        <begin position="194"/>
        <end position="215"/>
    </location>
</feature>
<organism evidence="9 10">
    <name type="scientific">Bifiguratus adelaidae</name>
    <dbReference type="NCBI Taxonomy" id="1938954"/>
    <lineage>
        <taxon>Eukaryota</taxon>
        <taxon>Fungi</taxon>
        <taxon>Fungi incertae sedis</taxon>
        <taxon>Mucoromycota</taxon>
        <taxon>Mucoromycotina</taxon>
        <taxon>Endogonomycetes</taxon>
        <taxon>Endogonales</taxon>
        <taxon>Endogonales incertae sedis</taxon>
        <taxon>Bifiguratus</taxon>
    </lineage>
</organism>
<dbReference type="PANTHER" id="PTHR43341:SF20">
    <property type="entry name" value="AAT FAMILY AMINO ACID TRANSPORTER"/>
    <property type="match status" value="1"/>
</dbReference>
<dbReference type="InterPro" id="IPR050524">
    <property type="entry name" value="APC_YAT"/>
</dbReference>
<dbReference type="InterPro" id="IPR004840">
    <property type="entry name" value="Amino_acid_permease_CS"/>
</dbReference>
<keyword evidence="5 7" id="KW-1133">Transmembrane helix</keyword>
<comment type="subcellular location">
    <subcellularLocation>
        <location evidence="1">Membrane</location>
        <topology evidence="1">Multi-pass membrane protein</topology>
    </subcellularLocation>
</comment>
<evidence type="ECO:0000313" key="10">
    <source>
        <dbReference type="Proteomes" id="UP000242875"/>
    </source>
</evidence>
<dbReference type="OrthoDB" id="3900342at2759"/>
<gene>
    <name evidence="9" type="ORF">BZG36_04603</name>
</gene>
<evidence type="ECO:0000259" key="8">
    <source>
        <dbReference type="Pfam" id="PF00324"/>
    </source>
</evidence>
<evidence type="ECO:0000256" key="6">
    <source>
        <dbReference type="ARBA" id="ARBA00023136"/>
    </source>
</evidence>
<feature type="transmembrane region" description="Helical" evidence="7">
    <location>
        <begin position="328"/>
        <end position="353"/>
    </location>
</feature>
<dbReference type="FunFam" id="1.20.1740.10:FF:000006">
    <property type="entry name" value="General amino acid permease"/>
    <property type="match status" value="1"/>
</dbReference>
<keyword evidence="10" id="KW-1185">Reference proteome</keyword>
<evidence type="ECO:0000256" key="2">
    <source>
        <dbReference type="ARBA" id="ARBA00022448"/>
    </source>
</evidence>
<keyword evidence="4" id="KW-0029">Amino-acid transport</keyword>
<dbReference type="Proteomes" id="UP000242875">
    <property type="component" value="Unassembled WGS sequence"/>
</dbReference>
<feature type="transmembrane region" description="Helical" evidence="7">
    <location>
        <begin position="470"/>
        <end position="491"/>
    </location>
</feature>
<feature type="transmembrane region" description="Helical" evidence="7">
    <location>
        <begin position="168"/>
        <end position="188"/>
    </location>
</feature>
<keyword evidence="6 7" id="KW-0472">Membrane</keyword>
<comment type="caution">
    <text evidence="9">The sequence shown here is derived from an EMBL/GenBank/DDBJ whole genome shotgun (WGS) entry which is preliminary data.</text>
</comment>
<feature type="transmembrane region" description="Helical" evidence="7">
    <location>
        <begin position="497"/>
        <end position="517"/>
    </location>
</feature>
<feature type="non-terminal residue" evidence="9">
    <location>
        <position position="1"/>
    </location>
</feature>
<evidence type="ECO:0000313" key="9">
    <source>
        <dbReference type="EMBL" id="OZJ02700.1"/>
    </source>
</evidence>
<feature type="transmembrane region" description="Helical" evidence="7">
    <location>
        <begin position="54"/>
        <end position="75"/>
    </location>
</feature>
<dbReference type="Gene3D" id="1.20.1740.10">
    <property type="entry name" value="Amino acid/polyamine transporter I"/>
    <property type="match status" value="1"/>
</dbReference>
<dbReference type="Pfam" id="PF00324">
    <property type="entry name" value="AA_permease"/>
    <property type="match status" value="1"/>
</dbReference>
<feature type="transmembrane region" description="Helical" evidence="7">
    <location>
        <begin position="289"/>
        <end position="308"/>
    </location>
</feature>
<feature type="transmembrane region" description="Helical" evidence="7">
    <location>
        <begin position="134"/>
        <end position="156"/>
    </location>
</feature>
<proteinExistence type="predicted"/>
<reference evidence="9 10" key="1">
    <citation type="journal article" date="2017" name="Mycologia">
        <title>Bifiguratus adelaidae, gen. et sp. nov., a new member of Mucoromycotina in endophytic and soil-dwelling habitats.</title>
        <authorList>
            <person name="Torres-Cruz T.J."/>
            <person name="Billingsley Tobias T.L."/>
            <person name="Almatruk M."/>
            <person name="Hesse C."/>
            <person name="Kuske C.R."/>
            <person name="Desiro A."/>
            <person name="Benucci G.M."/>
            <person name="Bonito G."/>
            <person name="Stajich J.E."/>
            <person name="Dunlap C."/>
            <person name="Arnold A.E."/>
            <person name="Porras-Alfaro A."/>
        </authorList>
    </citation>
    <scope>NUCLEOTIDE SEQUENCE [LARGE SCALE GENOMIC DNA]</scope>
    <source>
        <strain evidence="9 10">AZ0501</strain>
    </source>
</reference>
<protein>
    <recommendedName>
        <fullName evidence="8">Amino acid permease/ SLC12A domain-containing protein</fullName>
    </recommendedName>
</protein>
<evidence type="ECO:0000256" key="4">
    <source>
        <dbReference type="ARBA" id="ARBA00022970"/>
    </source>
</evidence>
<dbReference type="PIRSF" id="PIRSF006060">
    <property type="entry name" value="AA_transporter"/>
    <property type="match status" value="1"/>
</dbReference>
<feature type="transmembrane region" description="Helical" evidence="7">
    <location>
        <begin position="393"/>
        <end position="415"/>
    </location>
</feature>
<dbReference type="EMBL" id="MVBO01000132">
    <property type="protein sequence ID" value="OZJ02700.1"/>
    <property type="molecule type" value="Genomic_DNA"/>
</dbReference>
<sequence length="562" mass="61080">YNTHTTTNNLPADEKYYSNGETAHLEHGNLEKGQNEEVVAAGASLHRGLKNRHITMISIGGVIGTGLFLGTANALRDGGPLGMLLGYSIMGTIVWSVMNSLGEMIAYLPIAGGHISLAARIVDPALSFTMGWNYFYNWAIVLPAELSAAAVLVGYWTQNMENPINNGAWIAICFVIVCAINFAGSGTYGEAEFWFASIKILTIIGLIILGIILVAGGGPDHNAIGGQYWQNPGPFVNFMGPPGAWSQFLGFWSVLIQSAFSYIGTEIVAIAAAEAKNPRRSLPRAIKSVYIRILLFYIVGVLIIGLLVPSDDPALNLSGVNAKNKGTAAASPFVIAITRAGIPVLPSIVNACLLTSAWSAASSDVYTASRALYALAVNRQAPRFLLATTKRGLPWICVTISAAFGLLAFMSIGGATSGQVFGWFANMTSVCGLLTWMAIMFTYIRWHKALKRQNFDRSALPFKSPLQPFLGWYGFIMCNIVILFNGWAVFTVGNWDVATFITSYLPVPVFLILLFGFKFIKGTKMLRPEEVDLYTGVDEIAAAETEEPKPKNFFARMWWYLT</sequence>
<evidence type="ECO:0000256" key="7">
    <source>
        <dbReference type="SAM" id="Phobius"/>
    </source>
</evidence>